<evidence type="ECO:0000256" key="2">
    <source>
        <dbReference type="ARBA" id="ARBA00022552"/>
    </source>
</evidence>
<proteinExistence type="predicted"/>
<keyword evidence="4 7" id="KW-0808">Transferase</keyword>
<evidence type="ECO:0000313" key="8">
    <source>
        <dbReference type="Proteomes" id="UP000051184"/>
    </source>
</evidence>
<dbReference type="Gene3D" id="3.40.50.150">
    <property type="entry name" value="Vaccinia Virus protein VP39"/>
    <property type="match status" value="2"/>
</dbReference>
<dbReference type="PROSITE" id="PS00092">
    <property type="entry name" value="N6_MTASE"/>
    <property type="match status" value="1"/>
</dbReference>
<dbReference type="PANTHER" id="PTHR47816">
    <property type="entry name" value="RIBOSOMAL RNA SMALL SUBUNIT METHYLTRANSFERASE C"/>
    <property type="match status" value="1"/>
</dbReference>
<keyword evidence="8" id="KW-1185">Reference proteome</keyword>
<keyword evidence="5" id="KW-0949">S-adenosyl-L-methionine</keyword>
<dbReference type="GO" id="GO:0003676">
    <property type="term" value="F:nucleic acid binding"/>
    <property type="evidence" value="ECO:0007669"/>
    <property type="project" value="InterPro"/>
</dbReference>
<dbReference type="SUPFAM" id="SSF53335">
    <property type="entry name" value="S-adenosyl-L-methionine-dependent methyltransferases"/>
    <property type="match status" value="1"/>
</dbReference>
<protein>
    <submittedName>
        <fullName evidence="7">Ribosomal RNA large subunit methyltransferase G</fullName>
        <ecNumber evidence="7">2.1.1.174</ecNumber>
    </submittedName>
</protein>
<dbReference type="PANTHER" id="PTHR47816:SF4">
    <property type="entry name" value="RIBOSOMAL RNA SMALL SUBUNIT METHYLTRANSFERASE C"/>
    <property type="match status" value="1"/>
</dbReference>
<dbReference type="GO" id="GO:0052916">
    <property type="term" value="F:23S rRNA (guanine(1835)-N(2))-methyltransferase activity"/>
    <property type="evidence" value="ECO:0007669"/>
    <property type="project" value="UniProtKB-EC"/>
</dbReference>
<organism evidence="7 8">
    <name type="scientific">Cognatishimia activa</name>
    <dbReference type="NCBI Taxonomy" id="1715691"/>
    <lineage>
        <taxon>Bacteria</taxon>
        <taxon>Pseudomonadati</taxon>
        <taxon>Pseudomonadota</taxon>
        <taxon>Alphaproteobacteria</taxon>
        <taxon>Rhodobacterales</taxon>
        <taxon>Paracoccaceae</taxon>
        <taxon>Cognatishimia</taxon>
    </lineage>
</organism>
<dbReference type="CDD" id="cd02440">
    <property type="entry name" value="AdoMet_MTases"/>
    <property type="match status" value="1"/>
</dbReference>
<evidence type="ECO:0000256" key="1">
    <source>
        <dbReference type="ARBA" id="ARBA00022490"/>
    </source>
</evidence>
<accession>A0A0P1IY46</accession>
<keyword evidence="2" id="KW-0698">rRNA processing</keyword>
<gene>
    <name evidence="7" type="primary">rlmG</name>
    <name evidence="7" type="ORF">TA5114_01844</name>
</gene>
<dbReference type="Pfam" id="PF05175">
    <property type="entry name" value="MTS"/>
    <property type="match status" value="1"/>
</dbReference>
<dbReference type="InterPro" id="IPR007848">
    <property type="entry name" value="Small_mtfrase_dom"/>
</dbReference>
<dbReference type="OrthoDB" id="9816072at2"/>
<reference evidence="8" key="1">
    <citation type="submission" date="2015-09" db="EMBL/GenBank/DDBJ databases">
        <authorList>
            <person name="Rodrigo-Torres Lidia"/>
            <person name="Arahal R.David."/>
        </authorList>
    </citation>
    <scope>NUCLEOTIDE SEQUENCE [LARGE SCALE GENOMIC DNA]</scope>
    <source>
        <strain evidence="8">CECT 5114</strain>
    </source>
</reference>
<feature type="domain" description="Methyltransferase small" evidence="6">
    <location>
        <begin position="155"/>
        <end position="318"/>
    </location>
</feature>
<dbReference type="EC" id="2.1.1.174" evidence="7"/>
<dbReference type="InterPro" id="IPR046977">
    <property type="entry name" value="RsmC/RlmG"/>
</dbReference>
<sequence>MSSSRLSLAVESGQISLPAEGRIAVFAPSAGMNLSALPRERVQVITSLKPDYDAFSAAGYDVALAPEGDYSAALVFVTRAKAEARALVAQASELADIVFIDGQKNDGVDSMLKDCKKRVGLNGSFSKAHGKLFWFEGGDFSDWKEAGPSEVAAGFVTRPGVFSADGIDPASAALVAALPDKLGRQVADLGAGWGYLSKAVLERADVEDLYLVEANHVALDCAQQNITDSRASFHWADAITWEPRARMNTVVMNPPFHSGRAANPALGKSFIAAAARMLAPSGQLWMVANRHLPYEATLEGLFGKVEEITGDNRFKILRAERPSRAKG</sequence>
<dbReference type="AlphaFoldDB" id="A0A0P1IY46"/>
<keyword evidence="3 7" id="KW-0489">Methyltransferase</keyword>
<dbReference type="RefSeq" id="WP_058314986.1">
    <property type="nucleotide sequence ID" value="NZ_CYUE01000020.1"/>
</dbReference>
<name>A0A0P1IY46_9RHOB</name>
<keyword evidence="1" id="KW-0963">Cytoplasm</keyword>
<dbReference type="InterPro" id="IPR002052">
    <property type="entry name" value="DNA_methylase_N6_adenine_CS"/>
</dbReference>
<dbReference type="STRING" id="1715691.TA5113_02182"/>
<evidence type="ECO:0000256" key="5">
    <source>
        <dbReference type="ARBA" id="ARBA00022691"/>
    </source>
</evidence>
<evidence type="ECO:0000256" key="3">
    <source>
        <dbReference type="ARBA" id="ARBA00022603"/>
    </source>
</evidence>
<dbReference type="Proteomes" id="UP000051184">
    <property type="component" value="Unassembled WGS sequence"/>
</dbReference>
<dbReference type="EMBL" id="CYUE01000020">
    <property type="protein sequence ID" value="CUK26038.1"/>
    <property type="molecule type" value="Genomic_DNA"/>
</dbReference>
<evidence type="ECO:0000256" key="4">
    <source>
        <dbReference type="ARBA" id="ARBA00022679"/>
    </source>
</evidence>
<evidence type="ECO:0000259" key="6">
    <source>
        <dbReference type="Pfam" id="PF05175"/>
    </source>
</evidence>
<dbReference type="InterPro" id="IPR029063">
    <property type="entry name" value="SAM-dependent_MTases_sf"/>
</dbReference>
<evidence type="ECO:0000313" key="7">
    <source>
        <dbReference type="EMBL" id="CUK26038.1"/>
    </source>
</evidence>